<feature type="region of interest" description="Disordered" evidence="1">
    <location>
        <begin position="1"/>
        <end position="36"/>
    </location>
</feature>
<organism evidence="3 4">
    <name type="scientific">Sphaerisporangium rufum</name>
    <dbReference type="NCBI Taxonomy" id="1381558"/>
    <lineage>
        <taxon>Bacteria</taxon>
        <taxon>Bacillati</taxon>
        <taxon>Actinomycetota</taxon>
        <taxon>Actinomycetes</taxon>
        <taxon>Streptosporangiales</taxon>
        <taxon>Streptosporangiaceae</taxon>
        <taxon>Sphaerisporangium</taxon>
    </lineage>
</organism>
<dbReference type="Pfam" id="PF04149">
    <property type="entry name" value="DUF397"/>
    <property type="match status" value="1"/>
</dbReference>
<protein>
    <recommendedName>
        <fullName evidence="2">DUF397 domain-containing protein</fullName>
    </recommendedName>
</protein>
<name>A0A919R8I8_9ACTN</name>
<evidence type="ECO:0000313" key="3">
    <source>
        <dbReference type="EMBL" id="GII81379.1"/>
    </source>
</evidence>
<sequence length="72" mass="7593">MDMAQVTWRKSRRSSAQGGNCVEIGTPGPGQGSAGPRLRFVRDSKNPDGAVLALPLAEWTAFLHGVSAGTLR</sequence>
<feature type="domain" description="DUF397" evidence="2">
    <location>
        <begin position="7"/>
        <end position="66"/>
    </location>
</feature>
<dbReference type="InterPro" id="IPR007278">
    <property type="entry name" value="DUF397"/>
</dbReference>
<accession>A0A919R8I8</accession>
<evidence type="ECO:0000259" key="2">
    <source>
        <dbReference type="Pfam" id="PF04149"/>
    </source>
</evidence>
<gene>
    <name evidence="3" type="ORF">Sru01_63610</name>
</gene>
<dbReference type="RefSeq" id="WP_203993555.1">
    <property type="nucleotide sequence ID" value="NZ_BOOU01000096.1"/>
</dbReference>
<dbReference type="EMBL" id="BOOU01000096">
    <property type="protein sequence ID" value="GII81379.1"/>
    <property type="molecule type" value="Genomic_DNA"/>
</dbReference>
<proteinExistence type="predicted"/>
<dbReference type="AlphaFoldDB" id="A0A919R8I8"/>
<dbReference type="Proteomes" id="UP000655287">
    <property type="component" value="Unassembled WGS sequence"/>
</dbReference>
<evidence type="ECO:0000256" key="1">
    <source>
        <dbReference type="SAM" id="MobiDB-lite"/>
    </source>
</evidence>
<reference evidence="3" key="1">
    <citation type="submission" date="2021-01" db="EMBL/GenBank/DDBJ databases">
        <title>Whole genome shotgun sequence of Sphaerisporangium rufum NBRC 109079.</title>
        <authorList>
            <person name="Komaki H."/>
            <person name="Tamura T."/>
        </authorList>
    </citation>
    <scope>NUCLEOTIDE SEQUENCE</scope>
    <source>
        <strain evidence="3">NBRC 109079</strain>
    </source>
</reference>
<evidence type="ECO:0000313" key="4">
    <source>
        <dbReference type="Proteomes" id="UP000655287"/>
    </source>
</evidence>
<comment type="caution">
    <text evidence="3">The sequence shown here is derived from an EMBL/GenBank/DDBJ whole genome shotgun (WGS) entry which is preliminary data.</text>
</comment>
<keyword evidence="4" id="KW-1185">Reference proteome</keyword>